<accession>S4TE34</accession>
<evidence type="ECO:0008006" key="2">
    <source>
        <dbReference type="Google" id="ProtNLM"/>
    </source>
</evidence>
<name>S4TE34_9VIRU</name>
<dbReference type="Gene3D" id="2.60.120.20">
    <property type="match status" value="1"/>
</dbReference>
<dbReference type="InterPro" id="IPR029053">
    <property type="entry name" value="Viral_coat"/>
</dbReference>
<sequence length="259" mass="28557">MVKSKDKRFQRRVKDIVRDELREELEEKTAVIGANSELILTSAIPNGNVSASTNLWPLFPVITQGAGQYNRRTGNEISLKSMNLKGLINFQDGDGGSGNTNYRNNTLGIRVMILRQKDMNSYTNTIADFQGNKLLENGEISTPGPAAFSGTTFNLLQKINRDQFSVRYDKVLYLRRSREYNSGASQLQYNVGPHPVSFEKTLTFGKNGLKLTYGKGTDGDSTNFPYVLVVGIASTIDGTPPDGGLVEISYTSSCKYTDA</sequence>
<proteinExistence type="predicted"/>
<organism evidence="1">
    <name type="scientific">uncultured marine virus</name>
    <dbReference type="NCBI Taxonomy" id="186617"/>
    <lineage>
        <taxon>Viruses</taxon>
        <taxon>environmental samples</taxon>
    </lineage>
</organism>
<evidence type="ECO:0000313" key="1">
    <source>
        <dbReference type="EMBL" id="AGA18301.1"/>
    </source>
</evidence>
<dbReference type="EMBL" id="JX904219">
    <property type="protein sequence ID" value="AGA18301.1"/>
    <property type="molecule type" value="Genomic_DNA"/>
</dbReference>
<reference evidence="1" key="1">
    <citation type="journal article" date="2013" name="ISME J.">
        <title>Previously unknown and highly divergent ssDNA viruses populate the oceans.</title>
        <authorList>
            <person name="Labonte J.M."/>
            <person name="Suttle C.A."/>
        </authorList>
    </citation>
    <scope>NUCLEOTIDE SEQUENCE</scope>
</reference>
<protein>
    <recommendedName>
        <fullName evidence="2">Capsid protein</fullName>
    </recommendedName>
</protein>